<feature type="domain" description="Cupin type-1" evidence="10">
    <location>
        <begin position="1"/>
        <end position="93"/>
    </location>
</feature>
<sequence length="103" mass="11079">MVFVVEGSVTVGFISGLDSNIMYANQLSKGQVMVVPQGFLHFQHNSGSSYAVLFVSFASSDPGMQFVTSALFGNHFPSFLVEKTTEISLVEVRQLKARLGGTG</sequence>
<evidence type="ECO:0000256" key="7">
    <source>
        <dbReference type="ARBA" id="ARBA00023211"/>
    </source>
</evidence>
<feature type="binding site" evidence="8">
    <location>
        <position position="41"/>
    </location>
    <ligand>
        <name>Mn(2+)</name>
        <dbReference type="ChEBI" id="CHEBI:29035"/>
    </ligand>
</feature>
<evidence type="ECO:0000256" key="5">
    <source>
        <dbReference type="ARBA" id="ARBA00022723"/>
    </source>
</evidence>
<keyword evidence="12" id="KW-1185">Reference proteome</keyword>
<evidence type="ECO:0000256" key="3">
    <source>
        <dbReference type="ARBA" id="ARBA00022523"/>
    </source>
</evidence>
<evidence type="ECO:0000256" key="4">
    <source>
        <dbReference type="ARBA" id="ARBA00022525"/>
    </source>
</evidence>
<dbReference type="AlphaFoldDB" id="A0AAV2DSP6"/>
<dbReference type="SMART" id="SM00835">
    <property type="entry name" value="Cupin_1"/>
    <property type="match status" value="1"/>
</dbReference>
<evidence type="ECO:0000256" key="1">
    <source>
        <dbReference type="ARBA" id="ARBA00004271"/>
    </source>
</evidence>
<dbReference type="PANTHER" id="PTHR31238">
    <property type="entry name" value="GERMIN-LIKE PROTEIN SUBFAMILY 3 MEMBER 3"/>
    <property type="match status" value="1"/>
</dbReference>
<evidence type="ECO:0000313" key="11">
    <source>
        <dbReference type="EMBL" id="CAL1376480.1"/>
    </source>
</evidence>
<dbReference type="EMBL" id="OZ034816">
    <property type="protein sequence ID" value="CAL1376480.1"/>
    <property type="molecule type" value="Genomic_DNA"/>
</dbReference>
<keyword evidence="4 9" id="KW-0964">Secreted</keyword>
<evidence type="ECO:0000256" key="9">
    <source>
        <dbReference type="RuleBase" id="RU366015"/>
    </source>
</evidence>
<organism evidence="11 12">
    <name type="scientific">Linum trigynum</name>
    <dbReference type="NCBI Taxonomy" id="586398"/>
    <lineage>
        <taxon>Eukaryota</taxon>
        <taxon>Viridiplantae</taxon>
        <taxon>Streptophyta</taxon>
        <taxon>Embryophyta</taxon>
        <taxon>Tracheophyta</taxon>
        <taxon>Spermatophyta</taxon>
        <taxon>Magnoliopsida</taxon>
        <taxon>eudicotyledons</taxon>
        <taxon>Gunneridae</taxon>
        <taxon>Pentapetalae</taxon>
        <taxon>rosids</taxon>
        <taxon>fabids</taxon>
        <taxon>Malpighiales</taxon>
        <taxon>Linaceae</taxon>
        <taxon>Linum</taxon>
    </lineage>
</organism>
<evidence type="ECO:0000259" key="10">
    <source>
        <dbReference type="SMART" id="SM00835"/>
    </source>
</evidence>
<dbReference type="SUPFAM" id="SSF51182">
    <property type="entry name" value="RmlC-like cupins"/>
    <property type="match status" value="1"/>
</dbReference>
<dbReference type="GO" id="GO:0030145">
    <property type="term" value="F:manganese ion binding"/>
    <property type="evidence" value="ECO:0007669"/>
    <property type="project" value="UniProtKB-UniRule"/>
</dbReference>
<evidence type="ECO:0000256" key="2">
    <source>
        <dbReference type="ARBA" id="ARBA00007456"/>
    </source>
</evidence>
<reference evidence="11 12" key="1">
    <citation type="submission" date="2024-04" db="EMBL/GenBank/DDBJ databases">
        <authorList>
            <person name="Fracassetti M."/>
        </authorList>
    </citation>
    <scope>NUCLEOTIDE SEQUENCE [LARGE SCALE GENOMIC DNA]</scope>
</reference>
<dbReference type="GO" id="GO:0048046">
    <property type="term" value="C:apoplast"/>
    <property type="evidence" value="ECO:0007669"/>
    <property type="project" value="UniProtKB-SubCell"/>
</dbReference>
<proteinExistence type="inferred from homology"/>
<accession>A0AAV2DSP6</accession>
<name>A0AAV2DSP6_9ROSI</name>
<keyword evidence="3 9" id="KW-0052">Apoplast</keyword>
<comment type="similarity">
    <text evidence="2 9">Belongs to the germin family.</text>
</comment>
<keyword evidence="5 8" id="KW-0479">Metal-binding</keyword>
<dbReference type="InterPro" id="IPR014710">
    <property type="entry name" value="RmlC-like_jellyroll"/>
</dbReference>
<evidence type="ECO:0000313" key="12">
    <source>
        <dbReference type="Proteomes" id="UP001497516"/>
    </source>
</evidence>
<dbReference type="Proteomes" id="UP001497516">
    <property type="component" value="Chromosome 3"/>
</dbReference>
<gene>
    <name evidence="11" type="ORF">LTRI10_LOCUS18207</name>
</gene>
<dbReference type="InterPro" id="IPR011051">
    <property type="entry name" value="RmlC_Cupin_sf"/>
</dbReference>
<dbReference type="Gene3D" id="2.60.120.10">
    <property type="entry name" value="Jelly Rolls"/>
    <property type="match status" value="1"/>
</dbReference>
<comment type="subcellular location">
    <subcellularLocation>
        <location evidence="1 9">Secreted</location>
        <location evidence="1 9">Extracellular space</location>
        <location evidence="1 9">Apoplast</location>
    </subcellularLocation>
</comment>
<dbReference type="InterPro" id="IPR006045">
    <property type="entry name" value="Cupin_1"/>
</dbReference>
<protein>
    <recommendedName>
        <fullName evidence="9">Germin-like protein</fullName>
    </recommendedName>
</protein>
<evidence type="ECO:0000256" key="8">
    <source>
        <dbReference type="PIRSR" id="PIRSR601929-2"/>
    </source>
</evidence>
<dbReference type="InterPro" id="IPR001929">
    <property type="entry name" value="Germin"/>
</dbReference>
<dbReference type="Pfam" id="PF00190">
    <property type="entry name" value="Cupin_1"/>
    <property type="match status" value="1"/>
</dbReference>
<evidence type="ECO:0000256" key="6">
    <source>
        <dbReference type="ARBA" id="ARBA00023180"/>
    </source>
</evidence>
<dbReference type="PRINTS" id="PR00325">
    <property type="entry name" value="GERMIN"/>
</dbReference>
<keyword evidence="7 8" id="KW-0464">Manganese</keyword>
<keyword evidence="6" id="KW-0325">Glycoprotein</keyword>